<dbReference type="SMART" id="SM00530">
    <property type="entry name" value="HTH_XRE"/>
    <property type="match status" value="1"/>
</dbReference>
<dbReference type="PANTHER" id="PTHR46797:SF23">
    <property type="entry name" value="HTH-TYPE TRANSCRIPTIONAL REGULATOR SUTR"/>
    <property type="match status" value="1"/>
</dbReference>
<dbReference type="EMBL" id="AP023091">
    <property type="protein sequence ID" value="BCE18686.1"/>
    <property type="molecule type" value="Genomic_DNA"/>
</dbReference>
<dbReference type="Gene3D" id="1.10.260.40">
    <property type="entry name" value="lambda repressor-like DNA-binding domains"/>
    <property type="match status" value="1"/>
</dbReference>
<evidence type="ECO:0000256" key="3">
    <source>
        <dbReference type="ARBA" id="ARBA00023163"/>
    </source>
</evidence>
<dbReference type="EMBL" id="AP023094">
    <property type="protein sequence ID" value="BCE44938.1"/>
    <property type="molecule type" value="Genomic_DNA"/>
</dbReference>
<dbReference type="CDD" id="cd00093">
    <property type="entry name" value="HTH_XRE"/>
    <property type="match status" value="1"/>
</dbReference>
<dbReference type="InterPro" id="IPR050807">
    <property type="entry name" value="TransReg_Diox_bact_type"/>
</dbReference>
<dbReference type="RefSeq" id="WP_244441931.1">
    <property type="nucleotide sequence ID" value="NZ_CP124748.1"/>
</dbReference>
<proteinExistence type="predicted"/>
<organism evidence="5">
    <name type="scientific">Bradyrhizobium diazoefficiens</name>
    <dbReference type="NCBI Taxonomy" id="1355477"/>
    <lineage>
        <taxon>Bacteria</taxon>
        <taxon>Pseudomonadati</taxon>
        <taxon>Pseudomonadota</taxon>
        <taxon>Alphaproteobacteria</taxon>
        <taxon>Hyphomicrobiales</taxon>
        <taxon>Nitrobacteraceae</taxon>
        <taxon>Bradyrhizobium</taxon>
    </lineage>
</organism>
<evidence type="ECO:0000259" key="4">
    <source>
        <dbReference type="PROSITE" id="PS50943"/>
    </source>
</evidence>
<dbReference type="InterPro" id="IPR001387">
    <property type="entry name" value="Cro/C1-type_HTH"/>
</dbReference>
<dbReference type="PANTHER" id="PTHR46797">
    <property type="entry name" value="HTH-TYPE TRANSCRIPTIONAL REGULATOR"/>
    <property type="match status" value="1"/>
</dbReference>
<keyword evidence="3" id="KW-0804">Transcription</keyword>
<dbReference type="GO" id="GO:0005829">
    <property type="term" value="C:cytosol"/>
    <property type="evidence" value="ECO:0007669"/>
    <property type="project" value="TreeGrafter"/>
</dbReference>
<evidence type="ECO:0000313" key="5">
    <source>
        <dbReference type="EMBL" id="BCE18686.1"/>
    </source>
</evidence>
<gene>
    <name evidence="7" type="ORF">XF10B_12800</name>
    <name evidence="5" type="ORF">XF1B_13670</name>
    <name evidence="6" type="ORF">XF4B_12870</name>
</gene>
<keyword evidence="2" id="KW-0238">DNA-binding</keyword>
<sequence length="58" mass="6343">MAAGITQAELADLVGVDRAYISGLEQGNRNATIVSLWHVAQALETPIRFLFDEAKKSR</sequence>
<dbReference type="GO" id="GO:0003700">
    <property type="term" value="F:DNA-binding transcription factor activity"/>
    <property type="evidence" value="ECO:0007669"/>
    <property type="project" value="TreeGrafter"/>
</dbReference>
<protein>
    <recommendedName>
        <fullName evidence="4">HTH cro/C1-type domain-containing protein</fullName>
    </recommendedName>
</protein>
<dbReference type="AlphaFoldDB" id="A0A809WUV9"/>
<dbReference type="PROSITE" id="PS50943">
    <property type="entry name" value="HTH_CROC1"/>
    <property type="match status" value="1"/>
</dbReference>
<keyword evidence="1" id="KW-0805">Transcription regulation</keyword>
<evidence type="ECO:0000313" key="7">
    <source>
        <dbReference type="EMBL" id="BCE88482.1"/>
    </source>
</evidence>
<dbReference type="GO" id="GO:0003677">
    <property type="term" value="F:DNA binding"/>
    <property type="evidence" value="ECO:0007669"/>
    <property type="project" value="UniProtKB-KW"/>
</dbReference>
<reference evidence="6" key="3">
    <citation type="submission" date="2020-05" db="EMBL/GenBank/DDBJ databases">
        <title>Complete genome sequence of Bradyrhizobium diazoefficiens XF4 isolated from soybean nodule.</title>
        <authorList>
            <person name="Noda R."/>
            <person name="Kakizaki K."/>
            <person name="Minamisawa K."/>
        </authorList>
    </citation>
    <scope>NUCLEOTIDE SEQUENCE</scope>
    <source>
        <strain evidence="6">XF4</strain>
    </source>
</reference>
<evidence type="ECO:0000313" key="6">
    <source>
        <dbReference type="EMBL" id="BCE44938.1"/>
    </source>
</evidence>
<dbReference type="Pfam" id="PF01381">
    <property type="entry name" value="HTH_3"/>
    <property type="match status" value="1"/>
</dbReference>
<reference evidence="5" key="1">
    <citation type="submission" date="2020-05" db="EMBL/GenBank/DDBJ databases">
        <title>Complete genome sequence of Bradyrhizobium diazoefficiens XF1 isolated from soybean nodule.</title>
        <authorList>
            <person name="Noda R."/>
            <person name="Kakizaki K."/>
            <person name="Minamisawa K."/>
        </authorList>
    </citation>
    <scope>NUCLEOTIDE SEQUENCE</scope>
    <source>
        <strain evidence="5">XF1</strain>
    </source>
</reference>
<reference evidence="7" key="2">
    <citation type="submission" date="2020-05" db="EMBL/GenBank/DDBJ databases">
        <title>Complete genome sequence of Bradyrhizobium diazoefficiens XF10 isolated from soybean nodule.</title>
        <authorList>
            <person name="Noda R."/>
            <person name="Kakizaki K."/>
            <person name="Minamisawa K."/>
        </authorList>
    </citation>
    <scope>NUCLEOTIDE SEQUENCE</scope>
    <source>
        <strain evidence="7">XF10</strain>
    </source>
</reference>
<name>A0A809WUV9_9BRAD</name>
<accession>A0A809WUV9</accession>
<dbReference type="SUPFAM" id="SSF47413">
    <property type="entry name" value="lambda repressor-like DNA-binding domains"/>
    <property type="match status" value="1"/>
</dbReference>
<feature type="domain" description="HTH cro/C1-type" evidence="4">
    <location>
        <begin position="2"/>
        <end position="50"/>
    </location>
</feature>
<dbReference type="EMBL" id="AP023099">
    <property type="protein sequence ID" value="BCE88482.1"/>
    <property type="molecule type" value="Genomic_DNA"/>
</dbReference>
<dbReference type="InterPro" id="IPR010982">
    <property type="entry name" value="Lambda_DNA-bd_dom_sf"/>
</dbReference>
<evidence type="ECO:0000256" key="1">
    <source>
        <dbReference type="ARBA" id="ARBA00023015"/>
    </source>
</evidence>
<evidence type="ECO:0000256" key="2">
    <source>
        <dbReference type="ARBA" id="ARBA00023125"/>
    </source>
</evidence>